<dbReference type="Pfam" id="PF02470">
    <property type="entry name" value="MlaD"/>
    <property type="match status" value="1"/>
</dbReference>
<keyword evidence="2" id="KW-0812">Transmembrane</keyword>
<evidence type="ECO:0000259" key="3">
    <source>
        <dbReference type="Pfam" id="PF02470"/>
    </source>
</evidence>
<dbReference type="EMBL" id="CP116805">
    <property type="protein sequence ID" value="WCL54942.1"/>
    <property type="molecule type" value="Genomic_DNA"/>
</dbReference>
<dbReference type="AlphaFoldDB" id="A0AAE9XPS4"/>
<evidence type="ECO:0000313" key="5">
    <source>
        <dbReference type="Proteomes" id="UP001217500"/>
    </source>
</evidence>
<feature type="domain" description="Mce/MlaD" evidence="3">
    <location>
        <begin position="40"/>
        <end position="116"/>
    </location>
</feature>
<sequence>METRASHVLVGGFVLLFIAGLIGFAIWLAKVDLDREYTDYDIYFDGTVSGLYKRGTVYYLGIPVGEVRDITLAPNDPRKVRVWVRLDGDVPVNEGATARLEFQGLTGVAYVEIKGGDPSRPVIEAMDGAPRPVIPSEASAFQELFESAPNLINEAIMTVVRLQMLLSDENLASVRDTLANLNKVSGNVAAASEDIGGLLVDTRATLQAAAVAAENLGKLADSGNALLESDGKRMVDEAVATMETARAMLARIDGLVAANEGTVTQFVGGTLPEVSRMVMDLRRASRNLSRLIGRIEQRPGDVLFGPGPEQYDMKNRPKQEGDDQ</sequence>
<dbReference type="InterPro" id="IPR003399">
    <property type="entry name" value="Mce/MlaD"/>
</dbReference>
<reference evidence="4" key="1">
    <citation type="submission" date="2023-01" db="EMBL/GenBank/DDBJ databases">
        <title>The genome sequence of Kordiimonadaceae bacterium 6D33.</title>
        <authorList>
            <person name="Liu Y."/>
        </authorList>
    </citation>
    <scope>NUCLEOTIDE SEQUENCE</scope>
    <source>
        <strain evidence="4">6D33</strain>
    </source>
</reference>
<keyword evidence="2" id="KW-1133">Transmembrane helix</keyword>
<keyword evidence="2" id="KW-0472">Membrane</keyword>
<dbReference type="Proteomes" id="UP001217500">
    <property type="component" value="Chromosome"/>
</dbReference>
<accession>A0AAE9XPS4</accession>
<name>A0AAE9XPS4_9PROT</name>
<keyword evidence="5" id="KW-1185">Reference proteome</keyword>
<gene>
    <name evidence="4" type="ORF">PH603_04115</name>
</gene>
<evidence type="ECO:0000256" key="2">
    <source>
        <dbReference type="SAM" id="Phobius"/>
    </source>
</evidence>
<feature type="compositionally biased region" description="Basic and acidic residues" evidence="1">
    <location>
        <begin position="311"/>
        <end position="324"/>
    </location>
</feature>
<evidence type="ECO:0000313" key="4">
    <source>
        <dbReference type="EMBL" id="WCL54942.1"/>
    </source>
</evidence>
<dbReference type="PANTHER" id="PTHR36698">
    <property type="entry name" value="BLL5892 PROTEIN"/>
    <property type="match status" value="1"/>
</dbReference>
<feature type="transmembrane region" description="Helical" evidence="2">
    <location>
        <begin position="7"/>
        <end position="29"/>
    </location>
</feature>
<dbReference type="PANTHER" id="PTHR36698:SF2">
    <property type="entry name" value="MCE_MLAD DOMAIN-CONTAINING PROTEIN"/>
    <property type="match status" value="1"/>
</dbReference>
<feature type="region of interest" description="Disordered" evidence="1">
    <location>
        <begin position="305"/>
        <end position="324"/>
    </location>
</feature>
<protein>
    <submittedName>
        <fullName evidence="4">MlaD family protein</fullName>
    </submittedName>
</protein>
<dbReference type="RefSeq" id="WP_289504682.1">
    <property type="nucleotide sequence ID" value="NZ_CP116805.1"/>
</dbReference>
<proteinExistence type="predicted"/>
<evidence type="ECO:0000256" key="1">
    <source>
        <dbReference type="SAM" id="MobiDB-lite"/>
    </source>
</evidence>
<dbReference type="KEGG" id="gso:PH603_04115"/>
<organism evidence="4 5">
    <name type="scientific">Gimibacter soli</name>
    <dbReference type="NCBI Taxonomy" id="3024400"/>
    <lineage>
        <taxon>Bacteria</taxon>
        <taxon>Pseudomonadati</taxon>
        <taxon>Pseudomonadota</taxon>
        <taxon>Alphaproteobacteria</taxon>
        <taxon>Kordiimonadales</taxon>
        <taxon>Temperatibacteraceae</taxon>
        <taxon>Gimibacter</taxon>
    </lineage>
</organism>